<dbReference type="Proteomes" id="UP000799755">
    <property type="component" value="Unassembled WGS sequence"/>
</dbReference>
<reference evidence="1" key="1">
    <citation type="journal article" date="2020" name="Stud. Mycol.">
        <title>101 Dothideomycetes genomes: a test case for predicting lifestyles and emergence of pathogens.</title>
        <authorList>
            <person name="Haridas S."/>
            <person name="Albert R."/>
            <person name="Binder M."/>
            <person name="Bloem J."/>
            <person name="Labutti K."/>
            <person name="Salamov A."/>
            <person name="Andreopoulos B."/>
            <person name="Baker S."/>
            <person name="Barry K."/>
            <person name="Bills G."/>
            <person name="Bluhm B."/>
            <person name="Cannon C."/>
            <person name="Castanera R."/>
            <person name="Culley D."/>
            <person name="Daum C."/>
            <person name="Ezra D."/>
            <person name="Gonzalez J."/>
            <person name="Henrissat B."/>
            <person name="Kuo A."/>
            <person name="Liang C."/>
            <person name="Lipzen A."/>
            <person name="Lutzoni F."/>
            <person name="Magnuson J."/>
            <person name="Mondo S."/>
            <person name="Nolan M."/>
            <person name="Ohm R."/>
            <person name="Pangilinan J."/>
            <person name="Park H.-J."/>
            <person name="Ramirez L."/>
            <person name="Alfaro M."/>
            <person name="Sun H."/>
            <person name="Tritt A."/>
            <person name="Yoshinaga Y."/>
            <person name="Zwiers L.-H."/>
            <person name="Turgeon B."/>
            <person name="Goodwin S."/>
            <person name="Spatafora J."/>
            <person name="Crous P."/>
            <person name="Grigoriev I."/>
        </authorList>
    </citation>
    <scope>NUCLEOTIDE SEQUENCE</scope>
    <source>
        <strain evidence="1">ATCC 200398</strain>
    </source>
</reference>
<gene>
    <name evidence="1" type="ORF">BDR25DRAFT_345980</name>
</gene>
<proteinExistence type="predicted"/>
<name>A0ACB6QFX2_9PLEO</name>
<dbReference type="EMBL" id="MU003529">
    <property type="protein sequence ID" value="KAF2465400.1"/>
    <property type="molecule type" value="Genomic_DNA"/>
</dbReference>
<evidence type="ECO:0000313" key="2">
    <source>
        <dbReference type="Proteomes" id="UP000799755"/>
    </source>
</evidence>
<accession>A0ACB6QFX2</accession>
<comment type="caution">
    <text evidence="1">The sequence shown here is derived from an EMBL/GenBank/DDBJ whole genome shotgun (WGS) entry which is preliminary data.</text>
</comment>
<sequence>MARKQATKSRPTTVVKQLQVSKQKTSTATIETSTDQAVDVKQSTELVQTLVHAAVSSLAFLRHLFGEHCFDDQLYEVDTSKQTYEDYANGLNQAQDKPGVSRFRVLKRGRSERVDQLLDWLEKGAFDALKRNILHGLQLSIFEDPKQPSNVVELYTFTFHYTISNQGSRTLSGMEVAGPGGKKITVKTAKLAMHTLIRQVVLLCGTMPALPRSRFVRMHLFYTDDRPEQYEPPGFQKAAGTCIFFPNANWKTTSSTCGPMDAGFHKVSLKISHILPSDSSAGDQEQFTIPQKLTYTKLARREDDIVADSKARQSGLTQSTGEVLEQGQPLHGGFLEVERLQQKSAIPMAQASLPKPGEADIHSLNDASSPTSSCSSEEDLDIILKSTQVNSRLLINTSTLGETQPVQEAEVPVDNEGLGLLGESSKTVAPSLRPEDLRIKERLQRMLNPPNQEHDTQDTLKQVESIHKLLVAGGPSQQIQLSQTKIRQLESRRSNLLPPRRRATNLRRRSQSLGTGSEGDVIKCQCGHDEEEDDMINCSFCDTWQHLHCYGYRGSEDQRIPAVHACYDCLLQGKEHELLRELRYLALCRRGIRFLEAHDVTNDKELANILHCDLQTASGMANHFRKEKYLVSTSGPKKASSGKRFSLNKANRVVVLMMKEYFDPLSKIAHHINPVRLQFELPLAQSVAQQPTNGAAGSPEGASVGRRYVFRQRTDSQMAQADGDSTAQRTTAFTRKRDRSGENTAEAMTPKRLRPSESMAVLNAGDPSPMR</sequence>
<evidence type="ECO:0000313" key="1">
    <source>
        <dbReference type="EMBL" id="KAF2465400.1"/>
    </source>
</evidence>
<protein>
    <submittedName>
        <fullName evidence="1">Uncharacterized protein</fullName>
    </submittedName>
</protein>
<organism evidence="1 2">
    <name type="scientific">Lindgomyces ingoldianus</name>
    <dbReference type="NCBI Taxonomy" id="673940"/>
    <lineage>
        <taxon>Eukaryota</taxon>
        <taxon>Fungi</taxon>
        <taxon>Dikarya</taxon>
        <taxon>Ascomycota</taxon>
        <taxon>Pezizomycotina</taxon>
        <taxon>Dothideomycetes</taxon>
        <taxon>Pleosporomycetidae</taxon>
        <taxon>Pleosporales</taxon>
        <taxon>Lindgomycetaceae</taxon>
        <taxon>Lindgomyces</taxon>
    </lineage>
</organism>
<keyword evidence="2" id="KW-1185">Reference proteome</keyword>